<evidence type="ECO:0000313" key="3">
    <source>
        <dbReference type="Proteomes" id="UP001262754"/>
    </source>
</evidence>
<gene>
    <name evidence="2" type="ORF">J2800_000041</name>
</gene>
<protein>
    <submittedName>
        <fullName evidence="2">Dihydrofolate reductase</fullName>
    </submittedName>
</protein>
<proteinExistence type="predicted"/>
<reference evidence="2 3" key="1">
    <citation type="submission" date="2023-07" db="EMBL/GenBank/DDBJ databases">
        <title>Sorghum-associated microbial communities from plants grown in Nebraska, USA.</title>
        <authorList>
            <person name="Schachtman D."/>
        </authorList>
    </citation>
    <scope>NUCLEOTIDE SEQUENCE [LARGE SCALE GENOMIC DNA]</scope>
    <source>
        <strain evidence="2 3">DS2154</strain>
    </source>
</reference>
<organism evidence="2 3">
    <name type="scientific">Caulobacter rhizosphaerae</name>
    <dbReference type="NCBI Taxonomy" id="2010972"/>
    <lineage>
        <taxon>Bacteria</taxon>
        <taxon>Pseudomonadati</taxon>
        <taxon>Pseudomonadota</taxon>
        <taxon>Alphaproteobacteria</taxon>
        <taxon>Caulobacterales</taxon>
        <taxon>Caulobacteraceae</taxon>
        <taxon>Caulobacter</taxon>
    </lineage>
</organism>
<dbReference type="Pfam" id="PF01872">
    <property type="entry name" value="RibD_C"/>
    <property type="match status" value="1"/>
</dbReference>
<dbReference type="SUPFAM" id="SSF53597">
    <property type="entry name" value="Dihydrofolate reductase-like"/>
    <property type="match status" value="1"/>
</dbReference>
<keyword evidence="3" id="KW-1185">Reference proteome</keyword>
<dbReference type="PANTHER" id="PTHR38011">
    <property type="entry name" value="DIHYDROFOLATE REDUCTASE FAMILY PROTEIN (AFU_ORTHOLOGUE AFUA_8G06820)"/>
    <property type="match status" value="1"/>
</dbReference>
<name>A0ABU1MT62_9CAUL</name>
<dbReference type="InterPro" id="IPR002734">
    <property type="entry name" value="RibDG_C"/>
</dbReference>
<accession>A0ABU1MT62</accession>
<dbReference type="EMBL" id="JAVDRL010000001">
    <property type="protein sequence ID" value="MDR6529326.1"/>
    <property type="molecule type" value="Genomic_DNA"/>
</dbReference>
<dbReference type="Gene3D" id="3.40.430.10">
    <property type="entry name" value="Dihydrofolate Reductase, subunit A"/>
    <property type="match status" value="1"/>
</dbReference>
<evidence type="ECO:0000313" key="2">
    <source>
        <dbReference type="EMBL" id="MDR6529326.1"/>
    </source>
</evidence>
<dbReference type="InterPro" id="IPR050765">
    <property type="entry name" value="Riboflavin_Biosynth_HTPR"/>
</dbReference>
<feature type="domain" description="Bacterial bifunctional deaminase-reductase C-terminal" evidence="1">
    <location>
        <begin position="4"/>
        <end position="202"/>
    </location>
</feature>
<evidence type="ECO:0000259" key="1">
    <source>
        <dbReference type="Pfam" id="PF01872"/>
    </source>
</evidence>
<sequence>MRDLILKMAISVDGFVSDLEGANRWMFGADQEAKAWGVDYIWDASLHIMGSRSFQAMAPYWQTSVDPFAAPMNRIPKAVFSRQGPAILETATTTAALDAARARAGADQPVALQPNAETWAQAYVASGDLGEEITALKAQDGKPIIAHGGASFARSLVAQGLVDQFALIVAPVALGKGLPLFSDLAAPRPLKLVSSKAFPGGAVAQIYRPA</sequence>
<dbReference type="InterPro" id="IPR024072">
    <property type="entry name" value="DHFR-like_dom_sf"/>
</dbReference>
<dbReference type="RefSeq" id="WP_310028035.1">
    <property type="nucleotide sequence ID" value="NZ_JAVDRL010000001.1"/>
</dbReference>
<dbReference type="Proteomes" id="UP001262754">
    <property type="component" value="Unassembled WGS sequence"/>
</dbReference>
<dbReference type="PANTHER" id="PTHR38011:SF11">
    <property type="entry name" value="2,5-DIAMINO-6-RIBOSYLAMINO-4(3H)-PYRIMIDINONE 5'-PHOSPHATE REDUCTASE"/>
    <property type="match status" value="1"/>
</dbReference>
<comment type="caution">
    <text evidence="2">The sequence shown here is derived from an EMBL/GenBank/DDBJ whole genome shotgun (WGS) entry which is preliminary data.</text>
</comment>